<dbReference type="Pfam" id="PF07714">
    <property type="entry name" value="PK_Tyr_Ser-Thr"/>
    <property type="match status" value="1"/>
</dbReference>
<proteinExistence type="predicted"/>
<reference evidence="4 5" key="1">
    <citation type="journal article" date="2013" name="Genome Biol.">
        <title>Genome of Acanthamoeba castellanii highlights extensive lateral gene transfer and early evolution of tyrosine kinase signaling.</title>
        <authorList>
            <person name="Clarke M."/>
            <person name="Lohan A.J."/>
            <person name="Liu B."/>
            <person name="Lagkouvardos I."/>
            <person name="Roy S."/>
            <person name="Zafar N."/>
            <person name="Bertelli C."/>
            <person name="Schilde C."/>
            <person name="Kianianmomeni A."/>
            <person name="Burglin T.R."/>
            <person name="Frech C."/>
            <person name="Turcotte B."/>
            <person name="Kopec K.O."/>
            <person name="Synnott J.M."/>
            <person name="Choo C."/>
            <person name="Paponov I."/>
            <person name="Finkler A."/>
            <person name="Soon Heng Tan C."/>
            <person name="Hutchins A.P."/>
            <person name="Weinmeier T."/>
            <person name="Rattei T."/>
            <person name="Chu J.S."/>
            <person name="Gimenez G."/>
            <person name="Irimia M."/>
            <person name="Rigden D.J."/>
            <person name="Fitzpatrick D.A."/>
            <person name="Lorenzo-Morales J."/>
            <person name="Bateman A."/>
            <person name="Chiu C.H."/>
            <person name="Tang P."/>
            <person name="Hegemann P."/>
            <person name="Fromm H."/>
            <person name="Raoult D."/>
            <person name="Greub G."/>
            <person name="Miranda-Saavedra D."/>
            <person name="Chen N."/>
            <person name="Nash P."/>
            <person name="Ginger M.L."/>
            <person name="Horn M."/>
            <person name="Schaap P."/>
            <person name="Caler L."/>
            <person name="Loftus B."/>
        </authorList>
    </citation>
    <scope>NUCLEOTIDE SEQUENCE [LARGE SCALE GENOMIC DNA]</scope>
    <source>
        <strain evidence="4 5">Neff</strain>
    </source>
</reference>
<dbReference type="InterPro" id="IPR051681">
    <property type="entry name" value="Ser/Thr_Kinases-Pseudokinases"/>
</dbReference>
<dbReference type="AlphaFoldDB" id="L8HBY0"/>
<evidence type="ECO:0000313" key="4">
    <source>
        <dbReference type="EMBL" id="ELR22695.1"/>
    </source>
</evidence>
<accession>L8HBY0</accession>
<dbReference type="GO" id="GO:0005524">
    <property type="term" value="F:ATP binding"/>
    <property type="evidence" value="ECO:0007669"/>
    <property type="project" value="UniProtKB-KW"/>
</dbReference>
<dbReference type="InterPro" id="IPR000719">
    <property type="entry name" value="Prot_kinase_dom"/>
</dbReference>
<keyword evidence="2" id="KW-0067">ATP-binding</keyword>
<keyword evidence="4" id="KW-0418">Kinase</keyword>
<keyword evidence="4" id="KW-0723">Serine/threonine-protein kinase</keyword>
<dbReference type="EMBL" id="KB007874">
    <property type="protein sequence ID" value="ELR22695.1"/>
    <property type="molecule type" value="Genomic_DNA"/>
</dbReference>
<dbReference type="RefSeq" id="XP_004367776.1">
    <property type="nucleotide sequence ID" value="XM_004367719.1"/>
</dbReference>
<dbReference type="PANTHER" id="PTHR44329">
    <property type="entry name" value="SERINE/THREONINE-PROTEIN KINASE TNNI3K-RELATED"/>
    <property type="match status" value="1"/>
</dbReference>
<evidence type="ECO:0000256" key="2">
    <source>
        <dbReference type="ARBA" id="ARBA00022840"/>
    </source>
</evidence>
<dbReference type="GO" id="GO:0004713">
    <property type="term" value="F:protein tyrosine kinase activity"/>
    <property type="evidence" value="ECO:0007669"/>
    <property type="project" value="InterPro"/>
</dbReference>
<dbReference type="InterPro" id="IPR001245">
    <property type="entry name" value="Ser-Thr/Tyr_kinase_cat_dom"/>
</dbReference>
<dbReference type="OMA" id="CWHMDPE"/>
<dbReference type="PROSITE" id="PS50011">
    <property type="entry name" value="PROTEIN_KINASE_DOM"/>
    <property type="match status" value="1"/>
</dbReference>
<dbReference type="Gene3D" id="1.10.510.10">
    <property type="entry name" value="Transferase(Phosphotransferase) domain 1"/>
    <property type="match status" value="1"/>
</dbReference>
<evidence type="ECO:0000259" key="3">
    <source>
        <dbReference type="PROSITE" id="PS50011"/>
    </source>
</evidence>
<keyword evidence="1" id="KW-0547">Nucleotide-binding</keyword>
<evidence type="ECO:0000256" key="1">
    <source>
        <dbReference type="ARBA" id="ARBA00022741"/>
    </source>
</evidence>
<feature type="domain" description="Protein kinase" evidence="3">
    <location>
        <begin position="1"/>
        <end position="100"/>
    </location>
</feature>
<name>L8HBY0_ACACF</name>
<dbReference type="STRING" id="1257118.L8HBY0"/>
<dbReference type="OrthoDB" id="4062651at2759"/>
<keyword evidence="4" id="KW-0808">Transferase</keyword>
<organism evidence="4 5">
    <name type="scientific">Acanthamoeba castellanii (strain ATCC 30010 / Neff)</name>
    <dbReference type="NCBI Taxonomy" id="1257118"/>
    <lineage>
        <taxon>Eukaryota</taxon>
        <taxon>Amoebozoa</taxon>
        <taxon>Discosea</taxon>
        <taxon>Longamoebia</taxon>
        <taxon>Centramoebida</taxon>
        <taxon>Acanthamoebidae</taxon>
        <taxon>Acanthamoeba</taxon>
    </lineage>
</organism>
<dbReference type="KEGG" id="acan:ACA1_081860"/>
<evidence type="ECO:0000313" key="5">
    <source>
        <dbReference type="Proteomes" id="UP000011083"/>
    </source>
</evidence>
<keyword evidence="5" id="KW-1185">Reference proteome</keyword>
<sequence length="109" mass="12668">MTRCGTPAWTAPEIIRGEKYSEKADLYSFGVVMWEMLTRKQPYAGRNFMGVSLDVLEGKRPQIPQDCPAEYKKIMKKCWHNKPEKRPKMEDVVTFLDSLIGEDNDRDQP</sequence>
<dbReference type="PRINTS" id="PR00109">
    <property type="entry name" value="TYRKINASE"/>
</dbReference>
<dbReference type="GeneID" id="14923653"/>
<protein>
    <submittedName>
        <fullName evidence="4">Serine/threonine protein kinase, putative</fullName>
    </submittedName>
</protein>
<dbReference type="Proteomes" id="UP000011083">
    <property type="component" value="Unassembled WGS sequence"/>
</dbReference>
<dbReference type="GO" id="GO:0004674">
    <property type="term" value="F:protein serine/threonine kinase activity"/>
    <property type="evidence" value="ECO:0007669"/>
    <property type="project" value="UniProtKB-KW"/>
</dbReference>
<dbReference type="InterPro" id="IPR011009">
    <property type="entry name" value="Kinase-like_dom_sf"/>
</dbReference>
<dbReference type="SUPFAM" id="SSF56112">
    <property type="entry name" value="Protein kinase-like (PK-like)"/>
    <property type="match status" value="1"/>
</dbReference>
<dbReference type="InterPro" id="IPR020635">
    <property type="entry name" value="Tyr_kinase_cat_dom"/>
</dbReference>
<dbReference type="VEuPathDB" id="AmoebaDB:ACA1_081860"/>
<gene>
    <name evidence="4" type="ORF">ACA1_081860</name>
</gene>
<dbReference type="SMART" id="SM00219">
    <property type="entry name" value="TyrKc"/>
    <property type="match status" value="1"/>
</dbReference>